<evidence type="ECO:0000313" key="1">
    <source>
        <dbReference type="EMBL" id="KAJ8341406.1"/>
    </source>
</evidence>
<organism evidence="1 2">
    <name type="scientific">Synaphobranchus kaupii</name>
    <name type="common">Kaup's arrowtooth eel</name>
    <dbReference type="NCBI Taxonomy" id="118154"/>
    <lineage>
        <taxon>Eukaryota</taxon>
        <taxon>Metazoa</taxon>
        <taxon>Chordata</taxon>
        <taxon>Craniata</taxon>
        <taxon>Vertebrata</taxon>
        <taxon>Euteleostomi</taxon>
        <taxon>Actinopterygii</taxon>
        <taxon>Neopterygii</taxon>
        <taxon>Teleostei</taxon>
        <taxon>Anguilliformes</taxon>
        <taxon>Synaphobranchidae</taxon>
        <taxon>Synaphobranchus</taxon>
    </lineage>
</organism>
<keyword evidence="2" id="KW-1185">Reference proteome</keyword>
<dbReference type="EMBL" id="JAINUF010000015">
    <property type="protein sequence ID" value="KAJ8341406.1"/>
    <property type="molecule type" value="Genomic_DNA"/>
</dbReference>
<gene>
    <name evidence="1" type="ORF">SKAU_G00336970</name>
</gene>
<proteinExistence type="predicted"/>
<dbReference type="AlphaFoldDB" id="A0A9Q1EMC2"/>
<dbReference type="Proteomes" id="UP001152622">
    <property type="component" value="Chromosome 15"/>
</dbReference>
<protein>
    <submittedName>
        <fullName evidence="1">Uncharacterized protein</fullName>
    </submittedName>
</protein>
<sequence>MSSDQSIPTQNDGGFLSVASRDVRISRSEHEDAVIQFAALGYWAGERKTLNTVTEKAVCPEWKAEAPRTPH</sequence>
<accession>A0A9Q1EMC2</accession>
<evidence type="ECO:0000313" key="2">
    <source>
        <dbReference type="Proteomes" id="UP001152622"/>
    </source>
</evidence>
<comment type="caution">
    <text evidence="1">The sequence shown here is derived from an EMBL/GenBank/DDBJ whole genome shotgun (WGS) entry which is preliminary data.</text>
</comment>
<name>A0A9Q1EMC2_SYNKA</name>
<reference evidence="1" key="1">
    <citation type="journal article" date="2023" name="Science">
        <title>Genome structures resolve the early diversification of teleost fishes.</title>
        <authorList>
            <person name="Parey E."/>
            <person name="Louis A."/>
            <person name="Montfort J."/>
            <person name="Bouchez O."/>
            <person name="Roques C."/>
            <person name="Iampietro C."/>
            <person name="Lluch J."/>
            <person name="Castinel A."/>
            <person name="Donnadieu C."/>
            <person name="Desvignes T."/>
            <person name="Floi Bucao C."/>
            <person name="Jouanno E."/>
            <person name="Wen M."/>
            <person name="Mejri S."/>
            <person name="Dirks R."/>
            <person name="Jansen H."/>
            <person name="Henkel C."/>
            <person name="Chen W.J."/>
            <person name="Zahm M."/>
            <person name="Cabau C."/>
            <person name="Klopp C."/>
            <person name="Thompson A.W."/>
            <person name="Robinson-Rechavi M."/>
            <person name="Braasch I."/>
            <person name="Lecointre G."/>
            <person name="Bobe J."/>
            <person name="Postlethwait J.H."/>
            <person name="Berthelot C."/>
            <person name="Roest Crollius H."/>
            <person name="Guiguen Y."/>
        </authorList>
    </citation>
    <scope>NUCLEOTIDE SEQUENCE</scope>
    <source>
        <strain evidence="1">WJC10195</strain>
    </source>
</reference>